<reference evidence="5 6" key="1">
    <citation type="journal article" date="2016" name="Nat. Commun.">
        <title>Extremotolerant tardigrade genome and improved radiotolerance of human cultured cells by tardigrade-unique protein.</title>
        <authorList>
            <person name="Hashimoto T."/>
            <person name="Horikawa D.D."/>
            <person name="Saito Y."/>
            <person name="Kuwahara H."/>
            <person name="Kozuka-Hata H."/>
            <person name="Shin-I T."/>
            <person name="Minakuchi Y."/>
            <person name="Ohishi K."/>
            <person name="Motoyama A."/>
            <person name="Aizu T."/>
            <person name="Enomoto A."/>
            <person name="Kondo K."/>
            <person name="Tanaka S."/>
            <person name="Hara Y."/>
            <person name="Koshikawa S."/>
            <person name="Sagara H."/>
            <person name="Miura T."/>
            <person name="Yokobori S."/>
            <person name="Miyagawa K."/>
            <person name="Suzuki Y."/>
            <person name="Kubo T."/>
            <person name="Oyama M."/>
            <person name="Kohara Y."/>
            <person name="Fujiyama A."/>
            <person name="Arakawa K."/>
            <person name="Katayama T."/>
            <person name="Toyoda A."/>
            <person name="Kunieda T."/>
        </authorList>
    </citation>
    <scope>NUCLEOTIDE SEQUENCE [LARGE SCALE GENOMIC DNA]</scope>
    <source>
        <strain evidence="5 6">YOKOZUNA-1</strain>
    </source>
</reference>
<keyword evidence="3" id="KW-0378">Hydrolase</keyword>
<dbReference type="PANTHER" id="PTHR45704">
    <property type="entry name" value="RAS-LIKE FAMILY MEMBER 11"/>
    <property type="match status" value="1"/>
</dbReference>
<evidence type="ECO:0000256" key="4">
    <source>
        <dbReference type="ARBA" id="ARBA00048098"/>
    </source>
</evidence>
<evidence type="ECO:0000256" key="1">
    <source>
        <dbReference type="ARBA" id="ARBA00008344"/>
    </source>
</evidence>
<dbReference type="Gene3D" id="3.40.50.300">
    <property type="entry name" value="P-loop containing nucleotide triphosphate hydrolases"/>
    <property type="match status" value="1"/>
</dbReference>
<dbReference type="GO" id="GO:0005525">
    <property type="term" value="F:GTP binding"/>
    <property type="evidence" value="ECO:0007669"/>
    <property type="project" value="InterPro"/>
</dbReference>
<dbReference type="InterPro" id="IPR051065">
    <property type="entry name" value="Ras-related_GTPase"/>
</dbReference>
<evidence type="ECO:0000256" key="2">
    <source>
        <dbReference type="ARBA" id="ARBA00011984"/>
    </source>
</evidence>
<dbReference type="InterPro" id="IPR001806">
    <property type="entry name" value="Small_GTPase"/>
</dbReference>
<comment type="catalytic activity">
    <reaction evidence="4">
        <text>GTP + H2O = GDP + phosphate + H(+)</text>
        <dbReference type="Rhea" id="RHEA:19669"/>
        <dbReference type="ChEBI" id="CHEBI:15377"/>
        <dbReference type="ChEBI" id="CHEBI:15378"/>
        <dbReference type="ChEBI" id="CHEBI:37565"/>
        <dbReference type="ChEBI" id="CHEBI:43474"/>
        <dbReference type="ChEBI" id="CHEBI:58189"/>
        <dbReference type="EC" id="3.6.5.2"/>
    </reaction>
</comment>
<comment type="similarity">
    <text evidence="1">Belongs to the small GTPase superfamily. Ras family.</text>
</comment>
<dbReference type="SUPFAM" id="SSF52540">
    <property type="entry name" value="P-loop containing nucleoside triphosphate hydrolases"/>
    <property type="match status" value="1"/>
</dbReference>
<sequence length="146" mass="16255">MKTGLVTPAFIDKPAIHDLPGNDWVTGIARVYRPFFCSRMASETSLRILILGHPGVGKSALAVRYLTKRYLGEYISNTDVMYRCMVQAENKRWKLEILDSSNNDTQCVYLTVPSAADFGPGSAKFRLVSRGTDTLGGRCDRGLQYN</sequence>
<dbReference type="EMBL" id="BDGG01000004">
    <property type="protein sequence ID" value="GAU98099.1"/>
    <property type="molecule type" value="Genomic_DNA"/>
</dbReference>
<organism evidence="5 6">
    <name type="scientific">Ramazzottius varieornatus</name>
    <name type="common">Water bear</name>
    <name type="synonym">Tardigrade</name>
    <dbReference type="NCBI Taxonomy" id="947166"/>
    <lineage>
        <taxon>Eukaryota</taxon>
        <taxon>Metazoa</taxon>
        <taxon>Ecdysozoa</taxon>
        <taxon>Tardigrada</taxon>
        <taxon>Eutardigrada</taxon>
        <taxon>Parachela</taxon>
        <taxon>Hypsibioidea</taxon>
        <taxon>Ramazzottiidae</taxon>
        <taxon>Ramazzottius</taxon>
    </lineage>
</organism>
<gene>
    <name evidence="5" type="primary">RvY_09288</name>
    <name evidence="5" type="synonym">RvY_09288.2</name>
    <name evidence="5" type="ORF">RvY_09288-2</name>
</gene>
<name>A0A1D1V8T1_RAMVA</name>
<dbReference type="Pfam" id="PF00071">
    <property type="entry name" value="Ras"/>
    <property type="match status" value="1"/>
</dbReference>
<protein>
    <recommendedName>
        <fullName evidence="2">small monomeric GTPase</fullName>
        <ecNumber evidence="2">3.6.5.2</ecNumber>
    </recommendedName>
</protein>
<dbReference type="InterPro" id="IPR027417">
    <property type="entry name" value="P-loop_NTPase"/>
</dbReference>
<dbReference type="PRINTS" id="PR00449">
    <property type="entry name" value="RASTRNSFRMNG"/>
</dbReference>
<comment type="caution">
    <text evidence="5">The sequence shown here is derived from an EMBL/GenBank/DDBJ whole genome shotgun (WGS) entry which is preliminary data.</text>
</comment>
<dbReference type="STRING" id="947166.A0A1D1V8T1"/>
<evidence type="ECO:0000313" key="5">
    <source>
        <dbReference type="EMBL" id="GAU98099.1"/>
    </source>
</evidence>
<dbReference type="AlphaFoldDB" id="A0A1D1V8T1"/>
<proteinExistence type="inferred from homology"/>
<dbReference type="OrthoDB" id="18798at2759"/>
<evidence type="ECO:0000256" key="3">
    <source>
        <dbReference type="ARBA" id="ARBA00022801"/>
    </source>
</evidence>
<evidence type="ECO:0000313" key="6">
    <source>
        <dbReference type="Proteomes" id="UP000186922"/>
    </source>
</evidence>
<dbReference type="Proteomes" id="UP000186922">
    <property type="component" value="Unassembled WGS sequence"/>
</dbReference>
<keyword evidence="6" id="KW-1185">Reference proteome</keyword>
<dbReference type="EC" id="3.6.5.2" evidence="2"/>
<dbReference type="GO" id="GO:0003925">
    <property type="term" value="F:G protein activity"/>
    <property type="evidence" value="ECO:0007669"/>
    <property type="project" value="UniProtKB-EC"/>
</dbReference>
<accession>A0A1D1V8T1</accession>